<organism evidence="2">
    <name type="scientific">Arion vulgaris</name>
    <dbReference type="NCBI Taxonomy" id="1028688"/>
    <lineage>
        <taxon>Eukaryota</taxon>
        <taxon>Metazoa</taxon>
        <taxon>Spiralia</taxon>
        <taxon>Lophotrochozoa</taxon>
        <taxon>Mollusca</taxon>
        <taxon>Gastropoda</taxon>
        <taxon>Heterobranchia</taxon>
        <taxon>Euthyneura</taxon>
        <taxon>Panpulmonata</taxon>
        <taxon>Eupulmonata</taxon>
        <taxon>Stylommatophora</taxon>
        <taxon>Helicina</taxon>
        <taxon>Arionoidea</taxon>
        <taxon>Arionidae</taxon>
        <taxon>Arion</taxon>
    </lineage>
</organism>
<evidence type="ECO:0000313" key="2">
    <source>
        <dbReference type="EMBL" id="CEK51437.1"/>
    </source>
</evidence>
<feature type="non-terminal residue" evidence="2">
    <location>
        <position position="71"/>
    </location>
</feature>
<reference evidence="2" key="1">
    <citation type="submission" date="2014-12" db="EMBL/GenBank/DDBJ databases">
        <title>Insight into the proteome of Arion vulgaris.</title>
        <authorList>
            <person name="Aradska J."/>
            <person name="Bulat T."/>
            <person name="Smidak R."/>
            <person name="Sarate P."/>
            <person name="Gangsoo J."/>
            <person name="Sialana F."/>
            <person name="Bilban M."/>
            <person name="Lubec G."/>
        </authorList>
    </citation>
    <scope>NUCLEOTIDE SEQUENCE</scope>
    <source>
        <tissue evidence="2">Skin</tissue>
    </source>
</reference>
<accession>A0A0B6Y581</accession>
<protein>
    <submittedName>
        <fullName evidence="2">Uncharacterized protein</fullName>
    </submittedName>
</protein>
<feature type="compositionally biased region" description="Low complexity" evidence="1">
    <location>
        <begin position="13"/>
        <end position="28"/>
    </location>
</feature>
<dbReference type="AlphaFoldDB" id="A0A0B6Y581"/>
<sequence>HAQKEHGMKIYTSPSSSSSQHRQSPSASTPIPSVVSQMELVIGSPPRSSMDHRSVSVSSGGSASPYPVHTP</sequence>
<proteinExistence type="predicted"/>
<feature type="region of interest" description="Disordered" evidence="1">
    <location>
        <begin position="1"/>
        <end position="71"/>
    </location>
</feature>
<name>A0A0B6Y581_9EUPU</name>
<dbReference type="EMBL" id="HACG01004572">
    <property type="protein sequence ID" value="CEK51437.1"/>
    <property type="molecule type" value="Transcribed_RNA"/>
</dbReference>
<feature type="compositionally biased region" description="Low complexity" evidence="1">
    <location>
        <begin position="55"/>
        <end position="64"/>
    </location>
</feature>
<evidence type="ECO:0000256" key="1">
    <source>
        <dbReference type="SAM" id="MobiDB-lite"/>
    </source>
</evidence>
<feature type="non-terminal residue" evidence="2">
    <location>
        <position position="1"/>
    </location>
</feature>
<gene>
    <name evidence="2" type="primary">ORF13409</name>
</gene>